<dbReference type="Proteomes" id="UP000050911">
    <property type="component" value="Unassembled WGS sequence"/>
</dbReference>
<gene>
    <name evidence="1" type="ORF">FC96_GL000354</name>
</gene>
<evidence type="ECO:0000313" key="2">
    <source>
        <dbReference type="Proteomes" id="UP000050911"/>
    </source>
</evidence>
<evidence type="ECO:0000313" key="1">
    <source>
        <dbReference type="EMBL" id="KRK49428.1"/>
    </source>
</evidence>
<dbReference type="AlphaFoldDB" id="A0A0R1HZM5"/>
<protein>
    <submittedName>
        <fullName evidence="1">Uncharacterized protein</fullName>
    </submittedName>
</protein>
<keyword evidence="2" id="KW-1185">Reference proteome</keyword>
<accession>A0A0R1HZM5</accession>
<dbReference type="EMBL" id="AZCX01000001">
    <property type="protein sequence ID" value="KRK49428.1"/>
    <property type="molecule type" value="Genomic_DNA"/>
</dbReference>
<reference evidence="1 2" key="1">
    <citation type="journal article" date="2015" name="Genome Announc.">
        <title>Expanding the biotechnology potential of lactobacilli through comparative genomics of 213 strains and associated genera.</title>
        <authorList>
            <person name="Sun Z."/>
            <person name="Harris H.M."/>
            <person name="McCann A."/>
            <person name="Guo C."/>
            <person name="Argimon S."/>
            <person name="Zhang W."/>
            <person name="Yang X."/>
            <person name="Jeffery I.B."/>
            <person name="Cooney J.C."/>
            <person name="Kagawa T.F."/>
            <person name="Liu W."/>
            <person name="Song Y."/>
            <person name="Salvetti E."/>
            <person name="Wrobel A."/>
            <person name="Rasinkangas P."/>
            <person name="Parkhill J."/>
            <person name="Rea M.C."/>
            <person name="O'Sullivan O."/>
            <person name="Ritari J."/>
            <person name="Douillard F.P."/>
            <person name="Paul Ross R."/>
            <person name="Yang R."/>
            <person name="Briner A.E."/>
            <person name="Felis G.E."/>
            <person name="de Vos W.M."/>
            <person name="Barrangou R."/>
            <person name="Klaenhammer T.R."/>
            <person name="Caufield P.W."/>
            <person name="Cui Y."/>
            <person name="Zhang H."/>
            <person name="O'Toole P.W."/>
        </authorList>
    </citation>
    <scope>NUCLEOTIDE SEQUENCE [LARGE SCALE GENOMIC DNA]</scope>
    <source>
        <strain evidence="1 2">JCM 15530</strain>
    </source>
</reference>
<name>A0A0R1HZM5_9LACO</name>
<comment type="caution">
    <text evidence="1">The sequence shown here is derived from an EMBL/GenBank/DDBJ whole genome shotgun (WGS) entry which is preliminary data.</text>
</comment>
<organism evidence="1 2">
    <name type="scientific">Secundilactobacillus kimchicus JCM 15530</name>
    <dbReference type="NCBI Taxonomy" id="1302272"/>
    <lineage>
        <taxon>Bacteria</taxon>
        <taxon>Bacillati</taxon>
        <taxon>Bacillota</taxon>
        <taxon>Bacilli</taxon>
        <taxon>Lactobacillales</taxon>
        <taxon>Lactobacillaceae</taxon>
        <taxon>Secundilactobacillus</taxon>
    </lineage>
</organism>
<dbReference type="PATRIC" id="fig|1302272.5.peg.351"/>
<proteinExistence type="predicted"/>
<sequence length="76" mass="8160">MTGMTDDLQAYTQLDGKQHDAELGDYTIQAVPLGEAAFQLVIDSEIGAGSVVKALDSEGYFHVNVGDNPRLVKFMG</sequence>